<name>A0A9D5A6B3_PEA</name>
<keyword evidence="2" id="KW-1185">Reference proteome</keyword>
<comment type="caution">
    <text evidence="1">The sequence shown here is derived from an EMBL/GenBank/DDBJ whole genome shotgun (WGS) entry which is preliminary data.</text>
</comment>
<reference evidence="1 2" key="1">
    <citation type="journal article" date="2022" name="Nat. Genet.">
        <title>Improved pea reference genome and pan-genome highlight genomic features and evolutionary characteristics.</title>
        <authorList>
            <person name="Yang T."/>
            <person name="Liu R."/>
            <person name="Luo Y."/>
            <person name="Hu S."/>
            <person name="Wang D."/>
            <person name="Wang C."/>
            <person name="Pandey M.K."/>
            <person name="Ge S."/>
            <person name="Xu Q."/>
            <person name="Li N."/>
            <person name="Li G."/>
            <person name="Huang Y."/>
            <person name="Saxena R.K."/>
            <person name="Ji Y."/>
            <person name="Li M."/>
            <person name="Yan X."/>
            <person name="He Y."/>
            <person name="Liu Y."/>
            <person name="Wang X."/>
            <person name="Xiang C."/>
            <person name="Varshney R.K."/>
            <person name="Ding H."/>
            <person name="Gao S."/>
            <person name="Zong X."/>
        </authorList>
    </citation>
    <scope>NUCLEOTIDE SEQUENCE [LARGE SCALE GENOMIC DNA]</scope>
    <source>
        <strain evidence="1 2">cv. Zhongwan 6</strain>
    </source>
</reference>
<dbReference type="Proteomes" id="UP001058974">
    <property type="component" value="Chromosome 6"/>
</dbReference>
<proteinExistence type="predicted"/>
<dbReference type="EMBL" id="JAMSHJ010000006">
    <property type="protein sequence ID" value="KAI5396681.1"/>
    <property type="molecule type" value="Genomic_DNA"/>
</dbReference>
<dbReference type="Gramene" id="Psat06G0277200-T1">
    <property type="protein sequence ID" value="KAI5396681.1"/>
    <property type="gene ID" value="KIW84_062772"/>
</dbReference>
<accession>A0A9D5A6B3</accession>
<protein>
    <submittedName>
        <fullName evidence="1">Uncharacterized protein</fullName>
    </submittedName>
</protein>
<evidence type="ECO:0000313" key="1">
    <source>
        <dbReference type="EMBL" id="KAI5396681.1"/>
    </source>
</evidence>
<dbReference type="AlphaFoldDB" id="A0A9D5A6B3"/>
<evidence type="ECO:0000313" key="2">
    <source>
        <dbReference type="Proteomes" id="UP001058974"/>
    </source>
</evidence>
<gene>
    <name evidence="1" type="ORF">KIW84_062772</name>
</gene>
<sequence length="145" mass="16560">MEFTRKYNTCSESNNEDISEEELDETYRLLLAQWKKYFLREEKQKKTVNVLLLENEKLGTTIVVIKEEITLLKLKLNNMNETDHMLNKGSNMLADMSKGKSVVNKKVESHSVKNIIGNVKTSREPLVKHHAKINVKASAPTSGKA</sequence>
<organism evidence="1 2">
    <name type="scientific">Pisum sativum</name>
    <name type="common">Garden pea</name>
    <name type="synonym">Lathyrus oleraceus</name>
    <dbReference type="NCBI Taxonomy" id="3888"/>
    <lineage>
        <taxon>Eukaryota</taxon>
        <taxon>Viridiplantae</taxon>
        <taxon>Streptophyta</taxon>
        <taxon>Embryophyta</taxon>
        <taxon>Tracheophyta</taxon>
        <taxon>Spermatophyta</taxon>
        <taxon>Magnoliopsida</taxon>
        <taxon>eudicotyledons</taxon>
        <taxon>Gunneridae</taxon>
        <taxon>Pentapetalae</taxon>
        <taxon>rosids</taxon>
        <taxon>fabids</taxon>
        <taxon>Fabales</taxon>
        <taxon>Fabaceae</taxon>
        <taxon>Papilionoideae</taxon>
        <taxon>50 kb inversion clade</taxon>
        <taxon>NPAAA clade</taxon>
        <taxon>Hologalegina</taxon>
        <taxon>IRL clade</taxon>
        <taxon>Fabeae</taxon>
        <taxon>Lathyrus</taxon>
    </lineage>
</organism>